<keyword evidence="3" id="KW-0611">Plant defense</keyword>
<evidence type="ECO:0000256" key="1">
    <source>
        <dbReference type="ARBA" id="ARBA00008894"/>
    </source>
</evidence>
<proteinExistence type="inferred from homology"/>
<dbReference type="SUPFAM" id="SSF52047">
    <property type="entry name" value="RNI-like"/>
    <property type="match status" value="3"/>
</dbReference>
<evidence type="ECO:0000313" key="7">
    <source>
        <dbReference type="Proteomes" id="UP001372338"/>
    </source>
</evidence>
<dbReference type="EMBL" id="JAYWIO010000003">
    <property type="protein sequence ID" value="KAK7275107.1"/>
    <property type="molecule type" value="Genomic_DNA"/>
</dbReference>
<evidence type="ECO:0000256" key="3">
    <source>
        <dbReference type="ARBA" id="ARBA00022821"/>
    </source>
</evidence>
<evidence type="ECO:0000256" key="2">
    <source>
        <dbReference type="ARBA" id="ARBA00022741"/>
    </source>
</evidence>
<dbReference type="SUPFAM" id="SSF52540">
    <property type="entry name" value="P-loop containing nucleoside triphosphate hydrolases"/>
    <property type="match status" value="1"/>
</dbReference>
<reference evidence="6 7" key="1">
    <citation type="submission" date="2024-01" db="EMBL/GenBank/DDBJ databases">
        <title>The genomes of 5 underutilized Papilionoideae crops provide insights into root nodulation and disease resistanc.</title>
        <authorList>
            <person name="Yuan L."/>
        </authorList>
    </citation>
    <scope>NUCLEOTIDE SEQUENCE [LARGE SCALE GENOMIC DNA]</scope>
    <source>
        <strain evidence="6">ZHUSHIDOU_FW_LH</strain>
        <tissue evidence="6">Leaf</tissue>
    </source>
</reference>
<feature type="domain" description="AAA+ ATPase" evidence="5">
    <location>
        <begin position="175"/>
        <end position="362"/>
    </location>
</feature>
<dbReference type="PANTHER" id="PTHR33463:SF196">
    <property type="entry name" value="NB-ARC DOMAIN DISEASE RESISTANCE PROTEIN"/>
    <property type="match status" value="1"/>
</dbReference>
<dbReference type="Pfam" id="PF00931">
    <property type="entry name" value="NB-ARC"/>
    <property type="match status" value="1"/>
</dbReference>
<evidence type="ECO:0000259" key="5">
    <source>
        <dbReference type="SMART" id="SM00382"/>
    </source>
</evidence>
<dbReference type="InterPro" id="IPR050905">
    <property type="entry name" value="Plant_NBS-LRR"/>
</dbReference>
<dbReference type="Gene3D" id="3.80.10.10">
    <property type="entry name" value="Ribonuclease Inhibitor"/>
    <property type="match status" value="5"/>
</dbReference>
<name>A0AAN9IDC2_CROPI</name>
<evidence type="ECO:0000256" key="4">
    <source>
        <dbReference type="ARBA" id="ARBA00022840"/>
    </source>
</evidence>
<dbReference type="GO" id="GO:0005524">
    <property type="term" value="F:ATP binding"/>
    <property type="evidence" value="ECO:0007669"/>
    <property type="project" value="UniProtKB-KW"/>
</dbReference>
<dbReference type="InterPro" id="IPR027417">
    <property type="entry name" value="P-loop_NTPase"/>
</dbReference>
<dbReference type="Proteomes" id="UP001372338">
    <property type="component" value="Unassembled WGS sequence"/>
</dbReference>
<dbReference type="PANTHER" id="PTHR33463">
    <property type="entry name" value="NB-ARC DOMAIN-CONTAINING PROTEIN-RELATED"/>
    <property type="match status" value="1"/>
</dbReference>
<keyword evidence="7" id="KW-1185">Reference proteome</keyword>
<dbReference type="GO" id="GO:0006952">
    <property type="term" value="P:defense response"/>
    <property type="evidence" value="ECO:0007669"/>
    <property type="project" value="UniProtKB-KW"/>
</dbReference>
<dbReference type="InterPro" id="IPR003593">
    <property type="entry name" value="AAA+_ATPase"/>
</dbReference>
<evidence type="ECO:0000313" key="6">
    <source>
        <dbReference type="EMBL" id="KAK7275107.1"/>
    </source>
</evidence>
<protein>
    <recommendedName>
        <fullName evidence="5">AAA+ ATPase domain-containing protein</fullName>
    </recommendedName>
</protein>
<dbReference type="Gene3D" id="3.40.50.300">
    <property type="entry name" value="P-loop containing nucleotide triphosphate hydrolases"/>
    <property type="match status" value="1"/>
</dbReference>
<comment type="caution">
    <text evidence="6">The sequence shown here is derived from an EMBL/GenBank/DDBJ whole genome shotgun (WGS) entry which is preliminary data.</text>
</comment>
<accession>A0AAN9IDC2</accession>
<dbReference type="Gene3D" id="1.10.8.430">
    <property type="entry name" value="Helical domain of apoptotic protease-activating factors"/>
    <property type="match status" value="1"/>
</dbReference>
<dbReference type="SMART" id="SM00382">
    <property type="entry name" value="AAA"/>
    <property type="match status" value="1"/>
</dbReference>
<dbReference type="GO" id="GO:0043531">
    <property type="term" value="F:ADP binding"/>
    <property type="evidence" value="ECO:0007669"/>
    <property type="project" value="InterPro"/>
</dbReference>
<dbReference type="InterPro" id="IPR057135">
    <property type="entry name" value="At4g27190-like_LRR"/>
</dbReference>
<dbReference type="PRINTS" id="PR00364">
    <property type="entry name" value="DISEASERSIST"/>
</dbReference>
<gene>
    <name evidence="6" type="ORF">RIF29_16214</name>
</gene>
<dbReference type="Pfam" id="PF23247">
    <property type="entry name" value="LRR_RPS2"/>
    <property type="match status" value="4"/>
</dbReference>
<dbReference type="InterPro" id="IPR002182">
    <property type="entry name" value="NB-ARC"/>
</dbReference>
<comment type="similarity">
    <text evidence="1">Belongs to the disease resistance NB-LRR family.</text>
</comment>
<dbReference type="InterPro" id="IPR032675">
    <property type="entry name" value="LRR_dom_sf"/>
</dbReference>
<dbReference type="InterPro" id="IPR042197">
    <property type="entry name" value="Apaf_helical"/>
</dbReference>
<keyword evidence="4" id="KW-0067">ATP-binding</keyword>
<sequence>MDGLSTKPLEKAIDILLDLTIRHALYIINCKKNASELNKLVNVLEHDTQTVQHDVDEARNNGKGIKENVVGWSGEAEAMITQVQKFQNGNAHINTTTGCEGVLPYLWHRHQIGRKAMKMAADVKELQSRIPSGGVSFEQNPTTYIEATFRNTDYEELASRRDTMGKIMQKLEDPSVRMIGVHGPGGTGKTTLVNEITKKAREKKLFTVVVKADVTHNPNPQKIQDEIAYVLGLRFEGEGETGRADRLRRRLKQEKENTLLILDDLWDKLDLDKLGIPFHDDADDVDDVNLIQMKDSAGEQGKMKDNDKPSIHFKSRVKKEKSSGEYKGCKILLTSRDKKVLTEKMNVEEKSIFSVEALSKEDAMTLFKKVACDVSDEISKSQEEIVKYCAGLPMAIVTIGKGLRNKSKSIWDEELVKLRSQSRVQKSMEFSVKMSYDHLESDELKSVFLLCARMGHQPLIMDLVKYCFGLGIPEGVDTLKEAREEIYASIQKLRDSNLLLSSDSRCHFNMHDTVRDAALSIARKEHNVFTLRNGRLNDWPDKDQLERCTVISIQNSVILDELPHALNCPQLKVLHIDSNDPSMIIPDSFFEKMEKLRVLILTGFHLGDLPSSIEKLLNLRMLCLERCNLSGNLSIIGKLKKLRILSLLGSKIENLPAEVGCLKYLQFLDISDCSIDKVISSTFILSLTSLEELYIKKSLITKKVEGGIDESLRKFLEALCHLHKLNIIDFSIPNAAVLPMNLFFDKLDDYKIMIGDFQEHSVGEFKMPSKYEALRSLALELGDGFDIHSQEGIKKLFKRVENLLLGKLQDVGNAFYELNLDGFPDLKHLSIINNQSIEYIISSMEFSHAQDAFPKLDSLYLDKLSKLKMICCSDVTGTSFNNLKTIKVKMCFQLKNLFSFYMVEFLKSLEAIDVSECDSLEVIVAKEGQASNEKVKFDKLRSLTLRRLLSLSSFYANQKPSLPQRIEGQATNNNEITNVNDEHIVRTSLSLFSEMVEIPNLESLKLSSIDVKSIWPNHPSTSTFCFGNLIKLNVKDCRNLSYLCSLSVAGGMKKLKGLFISGCPKMVKIFNIEGNASQDYSKVDIFPKMEEIQITDMNMLKEIWQEVDVGEKSFSSLVSLHIERCNQLKKIFPSHMVGRFESLESVKVVDCKSVEVVFELPISQPQTAHQRKKKKDPPQKDASGIDTKLRLIHLSSLGNMKHVWDKDPRGILNFKSLQSIIIFNNNGLRNVLPASVAKNLEKLEDFSVSHCHGMEEIVAKETGLETINDEPLVFPEVTSMEFAGLVNWKHFYRGRHPIECPKLKRLAVKDCYKLKIFTTKTKSEPGRPLFLAEKVISKLEYLEIGVEQAEQLQSEFGKYMMHHLKELCLSGLLSVDLLYWFLRRIPNLEILNLRNPRKYIKKLVLDGIPQERLGTVVQLKEFTLISCHITDIGFQRGPILQRVERLVLMDCREFINFVDSSVSLSHLTYLEVKRCRKLKNLMASSTAKSLVQLTTLRVIHCEGMREIITNEGKEEEEEKVINIEFSKLITLELVELENLELFCSYQNCKFEFPALEKLIVRDCPRLKTFTKSHLTAPKLQNILAIEGEEEGRWFWQGDLNSTIQKGFTDEVYFEFVEYLNLLVYPQLIKQAWLGNDLVQENKFRNLKYLRVSYCSDLVHAIPSHLLNCFNNLEELEVTRCSKVQVILNNTNDDTLRVRKALSIFRLKKLMLSDLPKLEHVWNMDPIGIIGFQVPPYMEVKRCDSLKCLFPAWAAKDHARLEYLSVDGCKNMVEIFAKDENEVEDTEGATQQFVFHCLTSLTLGDLPGLKYFQAGLRKLEFPVLQWLSVDCPGTLVLECQEAHLEDQALRLIEKLTPHGPPCPFDPNRFSYPRDKTPDPSINPTSVLNPSSSGHCTGTEMTSFVFSMPKTAGEALTNPPDGGGLVVALVGGSFESKWWKSCNKYGLCDDGYGVKKNRMMVRMEEEDEEEREKWRPRDGSI</sequence>
<dbReference type="SUPFAM" id="SSF52058">
    <property type="entry name" value="L domain-like"/>
    <property type="match status" value="1"/>
</dbReference>
<organism evidence="6 7">
    <name type="scientific">Crotalaria pallida</name>
    <name type="common">Smooth rattlebox</name>
    <name type="synonym">Crotalaria striata</name>
    <dbReference type="NCBI Taxonomy" id="3830"/>
    <lineage>
        <taxon>Eukaryota</taxon>
        <taxon>Viridiplantae</taxon>
        <taxon>Streptophyta</taxon>
        <taxon>Embryophyta</taxon>
        <taxon>Tracheophyta</taxon>
        <taxon>Spermatophyta</taxon>
        <taxon>Magnoliopsida</taxon>
        <taxon>eudicotyledons</taxon>
        <taxon>Gunneridae</taxon>
        <taxon>Pentapetalae</taxon>
        <taxon>rosids</taxon>
        <taxon>fabids</taxon>
        <taxon>Fabales</taxon>
        <taxon>Fabaceae</taxon>
        <taxon>Papilionoideae</taxon>
        <taxon>50 kb inversion clade</taxon>
        <taxon>genistoids sensu lato</taxon>
        <taxon>core genistoids</taxon>
        <taxon>Crotalarieae</taxon>
        <taxon>Crotalaria</taxon>
    </lineage>
</organism>
<keyword evidence="2" id="KW-0547">Nucleotide-binding</keyword>